<evidence type="ECO:0000256" key="9">
    <source>
        <dbReference type="ARBA" id="ARBA00022842"/>
    </source>
</evidence>
<reference evidence="17 18" key="1">
    <citation type="journal article" date="2016" name="Nat. Commun.">
        <title>Thousands of microbial genomes shed light on interconnected biogeochemical processes in an aquifer system.</title>
        <authorList>
            <person name="Anantharaman K."/>
            <person name="Brown C.T."/>
            <person name="Hug L.A."/>
            <person name="Sharon I."/>
            <person name="Castelle C.J."/>
            <person name="Probst A.J."/>
            <person name="Thomas B.C."/>
            <person name="Singh A."/>
            <person name="Wilkins M.J."/>
            <person name="Karaoz U."/>
            <person name="Brodie E.L."/>
            <person name="Williams K.H."/>
            <person name="Hubbard S.S."/>
            <person name="Banfield J.F."/>
        </authorList>
    </citation>
    <scope>NUCLEOTIDE SEQUENCE [LARGE SCALE GENOMIC DNA]</scope>
</reference>
<dbReference type="InterPro" id="IPR000977">
    <property type="entry name" value="DNA_ligase_ATP-dep"/>
</dbReference>
<dbReference type="PROSITE" id="PS00333">
    <property type="entry name" value="DNA_LIGASE_A2"/>
    <property type="match status" value="1"/>
</dbReference>
<sequence length="600" mass="68737">MKFRELAKYFEKIESTSSRLSITQILSDLFKKVEADQIKHTIYLLQGRLAPLYEPVKFGLAEKMIIKSGVVALKIKKEEFLHEYKKIGDLGRAVEYFKKGIRSLEKKELSVMNVYRQLYELASAGGEGSQDVKIQTLVNLIRSLDALSCRYVVRIPIGVLRLGFSDMTVLDAYSWMIKGDKSLRPTIEKAYHVRPDLGQLGYVLKKEGTGGLKKMRPAIFTPILMMRAERLSSGQEIIEKIGRCAVEYKYDGFRLQVHYSAKGRLPSGQKKIKVRLYSRNLEDVSYMYPDVIEGVKREVKANEIIFEGEAIGFDPHSGNFLPFQETVQRKRKYGIEEKMKEVPLKFFAFELLYLDGKKFLDISYLERRRALERSIKLTGDIFKDTLLLASENILDDPKKLELMFDDAVSKGLEGIIAKKLSGVYKPGAREWNWIKFKRSYSSKIEDTIDCLVMGYDFGKGKRAGFGIGAFLVGVYDEKQDKFLTVAKIGTGLSDEEWKQLKVRSKKLEVRSKPVLYEVDKMMECDVWISPSIVVEIKADEITKSPVHTAGRKLRPSKSGKALEVDIPGFALRFPRLERFRDDKRPEDTTTLGEIKKMYNT</sequence>
<dbReference type="Gene3D" id="1.10.3260.10">
    <property type="entry name" value="DNA ligase, ATP-dependent, N-terminal domain"/>
    <property type="match status" value="1"/>
</dbReference>
<dbReference type="SUPFAM" id="SSF50249">
    <property type="entry name" value="Nucleic acid-binding proteins"/>
    <property type="match status" value="1"/>
</dbReference>
<dbReference type="Proteomes" id="UP000178040">
    <property type="component" value="Unassembled WGS sequence"/>
</dbReference>
<keyword evidence="3 14" id="KW-0132">Cell division</keyword>
<feature type="active site" description="N6-AMP-lysine intermediate" evidence="14">
    <location>
        <position position="249"/>
    </location>
</feature>
<feature type="binding site" evidence="14">
    <location>
        <position position="349"/>
    </location>
    <ligand>
        <name>ATP</name>
        <dbReference type="ChEBI" id="CHEBI:30616"/>
    </ligand>
</feature>
<dbReference type="GO" id="GO:0005524">
    <property type="term" value="F:ATP binding"/>
    <property type="evidence" value="ECO:0007669"/>
    <property type="project" value="UniProtKB-UniRule"/>
</dbReference>
<feature type="binding site" evidence="14">
    <location>
        <position position="247"/>
    </location>
    <ligand>
        <name>ATP</name>
        <dbReference type="ChEBI" id="CHEBI:30616"/>
    </ligand>
</feature>
<evidence type="ECO:0000256" key="5">
    <source>
        <dbReference type="ARBA" id="ARBA00022723"/>
    </source>
</evidence>
<evidence type="ECO:0000256" key="13">
    <source>
        <dbReference type="ARBA" id="ARBA00034003"/>
    </source>
</evidence>
<organism evidence="17 18">
    <name type="scientific">Candidatus Roizmanbacteria bacterium RIFCSPLOWO2_01_FULL_37_16</name>
    <dbReference type="NCBI Taxonomy" id="1802058"/>
    <lineage>
        <taxon>Bacteria</taxon>
        <taxon>Candidatus Roizmaniibacteriota</taxon>
    </lineage>
</organism>
<dbReference type="InterPro" id="IPR036599">
    <property type="entry name" value="DNA_ligase_N_sf"/>
</dbReference>
<evidence type="ECO:0000256" key="8">
    <source>
        <dbReference type="ARBA" id="ARBA00022840"/>
    </source>
</evidence>
<dbReference type="SUPFAM" id="SSF56091">
    <property type="entry name" value="DNA ligase/mRNA capping enzyme, catalytic domain"/>
    <property type="match status" value="1"/>
</dbReference>
<comment type="similarity">
    <text evidence="1 14 15">Belongs to the ATP-dependent DNA ligase family.</text>
</comment>
<dbReference type="Pfam" id="PF04679">
    <property type="entry name" value="DNA_ligase_A_C"/>
    <property type="match status" value="1"/>
</dbReference>
<evidence type="ECO:0000256" key="1">
    <source>
        <dbReference type="ARBA" id="ARBA00007572"/>
    </source>
</evidence>
<keyword evidence="12 14" id="KW-0131">Cell cycle</keyword>
<keyword evidence="9 14" id="KW-0460">Magnesium</keyword>
<dbReference type="SUPFAM" id="SSF117018">
    <property type="entry name" value="ATP-dependent DNA ligase DNA-binding domain"/>
    <property type="match status" value="1"/>
</dbReference>
<evidence type="ECO:0000256" key="3">
    <source>
        <dbReference type="ARBA" id="ARBA00022618"/>
    </source>
</evidence>
<keyword evidence="7 14" id="KW-0227">DNA damage</keyword>
<comment type="function">
    <text evidence="14">DNA ligase that seals nicks in double-stranded DNA during DNA replication, DNA recombination and DNA repair.</text>
</comment>
<evidence type="ECO:0000256" key="15">
    <source>
        <dbReference type="RuleBase" id="RU004196"/>
    </source>
</evidence>
<evidence type="ECO:0000259" key="16">
    <source>
        <dbReference type="PROSITE" id="PS50160"/>
    </source>
</evidence>
<feature type="binding site" evidence="14">
    <location>
        <position position="435"/>
    </location>
    <ligand>
        <name>ATP</name>
        <dbReference type="ChEBI" id="CHEBI:30616"/>
    </ligand>
</feature>
<keyword evidence="4 14" id="KW-0235">DNA replication</keyword>
<dbReference type="PANTHER" id="PTHR45674:SF4">
    <property type="entry name" value="DNA LIGASE 1"/>
    <property type="match status" value="1"/>
</dbReference>
<dbReference type="InterPro" id="IPR022865">
    <property type="entry name" value="DNA_ligae_ATP-dep_bac/arc"/>
</dbReference>
<dbReference type="CDD" id="cd07901">
    <property type="entry name" value="Adenylation_DNA_ligase_Arch_LigB"/>
    <property type="match status" value="1"/>
</dbReference>
<protein>
    <recommendedName>
        <fullName evidence="14">Probable DNA ligase</fullName>
        <ecNumber evidence="14">6.5.1.1</ecNumber>
    </recommendedName>
    <alternativeName>
        <fullName evidence="14">Polydeoxyribonucleotide synthase [ATP]</fullName>
    </alternativeName>
</protein>
<dbReference type="InterPro" id="IPR012308">
    <property type="entry name" value="DNA_ligase_ATP-dep_N"/>
</dbReference>
<name>A0A1F7INB6_9BACT</name>
<gene>
    <name evidence="14" type="primary">lig</name>
    <name evidence="17" type="ORF">A3B40_05235</name>
</gene>
<evidence type="ECO:0000256" key="4">
    <source>
        <dbReference type="ARBA" id="ARBA00022705"/>
    </source>
</evidence>
<evidence type="ECO:0000256" key="10">
    <source>
        <dbReference type="ARBA" id="ARBA00023172"/>
    </source>
</evidence>
<evidence type="ECO:0000313" key="18">
    <source>
        <dbReference type="Proteomes" id="UP000178040"/>
    </source>
</evidence>
<dbReference type="GO" id="GO:0006273">
    <property type="term" value="P:lagging strand elongation"/>
    <property type="evidence" value="ECO:0007669"/>
    <property type="project" value="TreeGrafter"/>
</dbReference>
<evidence type="ECO:0000256" key="6">
    <source>
        <dbReference type="ARBA" id="ARBA00022741"/>
    </source>
</evidence>
<dbReference type="InterPro" id="IPR050191">
    <property type="entry name" value="ATP-dep_DNA_ligase"/>
</dbReference>
<dbReference type="InterPro" id="IPR012309">
    <property type="entry name" value="DNA_ligase_ATP-dep_C"/>
</dbReference>
<evidence type="ECO:0000256" key="2">
    <source>
        <dbReference type="ARBA" id="ARBA00022598"/>
    </source>
</evidence>
<dbReference type="InterPro" id="IPR016059">
    <property type="entry name" value="DNA_ligase_ATP-dep_CS"/>
</dbReference>
<dbReference type="InterPro" id="IPR012340">
    <property type="entry name" value="NA-bd_OB-fold"/>
</dbReference>
<feature type="binding site" evidence="14">
    <location>
        <position position="279"/>
    </location>
    <ligand>
        <name>ATP</name>
        <dbReference type="ChEBI" id="CHEBI:30616"/>
    </ligand>
</feature>
<proteinExistence type="inferred from homology"/>
<evidence type="ECO:0000256" key="11">
    <source>
        <dbReference type="ARBA" id="ARBA00023204"/>
    </source>
</evidence>
<evidence type="ECO:0000256" key="7">
    <source>
        <dbReference type="ARBA" id="ARBA00022763"/>
    </source>
</evidence>
<dbReference type="AlphaFoldDB" id="A0A1F7INB6"/>
<dbReference type="GO" id="GO:0003677">
    <property type="term" value="F:DNA binding"/>
    <property type="evidence" value="ECO:0007669"/>
    <property type="project" value="InterPro"/>
</dbReference>
<feature type="binding site" evidence="14">
    <location>
        <position position="309"/>
    </location>
    <ligand>
        <name>ATP</name>
        <dbReference type="ChEBI" id="CHEBI:30616"/>
    </ligand>
</feature>
<evidence type="ECO:0000256" key="14">
    <source>
        <dbReference type="HAMAP-Rule" id="MF_00407"/>
    </source>
</evidence>
<dbReference type="GO" id="GO:0051301">
    <property type="term" value="P:cell division"/>
    <property type="evidence" value="ECO:0007669"/>
    <property type="project" value="UniProtKB-KW"/>
</dbReference>
<evidence type="ECO:0000256" key="12">
    <source>
        <dbReference type="ARBA" id="ARBA00023306"/>
    </source>
</evidence>
<dbReference type="GO" id="GO:0006281">
    <property type="term" value="P:DNA repair"/>
    <property type="evidence" value="ECO:0007669"/>
    <property type="project" value="UniProtKB-UniRule"/>
</dbReference>
<comment type="cofactor">
    <cofactor evidence="14">
        <name>Mg(2+)</name>
        <dbReference type="ChEBI" id="CHEBI:18420"/>
    </cofactor>
</comment>
<comment type="catalytic activity">
    <reaction evidence="13 14">
        <text>ATP + (deoxyribonucleotide)n-3'-hydroxyl + 5'-phospho-(deoxyribonucleotide)m = (deoxyribonucleotide)n+m + AMP + diphosphate.</text>
        <dbReference type="EC" id="6.5.1.1"/>
    </reaction>
</comment>
<feature type="domain" description="ATP-dependent DNA ligase family profile" evidence="16">
    <location>
        <begin position="337"/>
        <end position="476"/>
    </location>
</feature>
<keyword evidence="10 14" id="KW-0233">DNA recombination</keyword>
<keyword evidence="5 14" id="KW-0479">Metal-binding</keyword>
<dbReference type="GO" id="GO:0003910">
    <property type="term" value="F:DNA ligase (ATP) activity"/>
    <property type="evidence" value="ECO:0007669"/>
    <property type="project" value="UniProtKB-UniRule"/>
</dbReference>
<comment type="caution">
    <text evidence="17">The sequence shown here is derived from an EMBL/GenBank/DDBJ whole genome shotgun (WGS) entry which is preliminary data.</text>
</comment>
<feature type="binding site" evidence="14">
    <location>
        <position position="254"/>
    </location>
    <ligand>
        <name>ATP</name>
        <dbReference type="ChEBI" id="CHEBI:30616"/>
    </ligand>
</feature>
<dbReference type="InterPro" id="IPR012310">
    <property type="entry name" value="DNA_ligase_ATP-dep_cent"/>
</dbReference>
<evidence type="ECO:0000313" key="17">
    <source>
        <dbReference type="EMBL" id="OGK44820.1"/>
    </source>
</evidence>
<dbReference type="Gene3D" id="2.40.50.140">
    <property type="entry name" value="Nucleic acid-binding proteins"/>
    <property type="match status" value="1"/>
</dbReference>
<keyword evidence="8 14" id="KW-0067">ATP-binding</keyword>
<keyword evidence="6 14" id="KW-0547">Nucleotide-binding</keyword>
<dbReference type="GO" id="GO:0071897">
    <property type="term" value="P:DNA biosynthetic process"/>
    <property type="evidence" value="ECO:0007669"/>
    <property type="project" value="InterPro"/>
</dbReference>
<dbReference type="GO" id="GO:0046872">
    <property type="term" value="F:metal ion binding"/>
    <property type="evidence" value="ECO:0007669"/>
    <property type="project" value="UniProtKB-KW"/>
</dbReference>
<dbReference type="GO" id="GO:0006310">
    <property type="term" value="P:DNA recombination"/>
    <property type="evidence" value="ECO:0007669"/>
    <property type="project" value="UniProtKB-UniRule"/>
</dbReference>
<dbReference type="EMBL" id="MGAI01000021">
    <property type="protein sequence ID" value="OGK44820.1"/>
    <property type="molecule type" value="Genomic_DNA"/>
</dbReference>
<dbReference type="Pfam" id="PF01068">
    <property type="entry name" value="DNA_ligase_A_M"/>
    <property type="match status" value="1"/>
</dbReference>
<keyword evidence="2 14" id="KW-0436">Ligase</keyword>
<keyword evidence="11 14" id="KW-0234">DNA repair</keyword>
<feature type="binding site" evidence="14">
    <location>
        <position position="429"/>
    </location>
    <ligand>
        <name>ATP</name>
        <dbReference type="ChEBI" id="CHEBI:30616"/>
    </ligand>
</feature>
<dbReference type="HAMAP" id="MF_00407">
    <property type="entry name" value="DNA_ligase"/>
    <property type="match status" value="1"/>
</dbReference>
<dbReference type="PANTHER" id="PTHR45674">
    <property type="entry name" value="DNA LIGASE 1/3 FAMILY MEMBER"/>
    <property type="match status" value="1"/>
</dbReference>
<dbReference type="EC" id="6.5.1.1" evidence="14"/>
<dbReference type="Pfam" id="PF04675">
    <property type="entry name" value="DNA_ligase_A_N"/>
    <property type="match status" value="1"/>
</dbReference>
<accession>A0A1F7INB6</accession>
<dbReference type="Gene3D" id="3.30.470.30">
    <property type="entry name" value="DNA ligase/mRNA capping enzyme"/>
    <property type="match status" value="1"/>
</dbReference>
<dbReference type="NCBIfam" id="TIGR00574">
    <property type="entry name" value="dnl1"/>
    <property type="match status" value="1"/>
</dbReference>
<dbReference type="PROSITE" id="PS50160">
    <property type="entry name" value="DNA_LIGASE_A3"/>
    <property type="match status" value="1"/>
</dbReference>